<dbReference type="Gene3D" id="3.40.390.10">
    <property type="entry name" value="Collagenase (Catalytic Domain)"/>
    <property type="match status" value="1"/>
</dbReference>
<feature type="signal peptide" evidence="1">
    <location>
        <begin position="1"/>
        <end position="19"/>
    </location>
</feature>
<dbReference type="GO" id="GO:0008237">
    <property type="term" value="F:metallopeptidase activity"/>
    <property type="evidence" value="ECO:0007669"/>
    <property type="project" value="InterPro"/>
</dbReference>
<proteinExistence type="predicted"/>
<protein>
    <recommendedName>
        <fullName evidence="2">Peptidase M12A domain-containing protein</fullName>
    </recommendedName>
</protein>
<dbReference type="EMBL" id="FCOJ02000001">
    <property type="protein sequence ID" value="SAK40855.1"/>
    <property type="molecule type" value="Genomic_DNA"/>
</dbReference>
<reference evidence="3" key="1">
    <citation type="submission" date="2016-01" db="EMBL/GenBank/DDBJ databases">
        <authorList>
            <person name="Peeters C."/>
        </authorList>
    </citation>
    <scope>NUCLEOTIDE SEQUENCE [LARGE SCALE GENOMIC DNA]</scope>
    <source>
        <strain evidence="3">LMG 29325</strain>
    </source>
</reference>
<feature type="chain" id="PRO_5007618882" description="Peptidase M12A domain-containing protein" evidence="1">
    <location>
        <begin position="20"/>
        <end position="428"/>
    </location>
</feature>
<gene>
    <name evidence="3" type="ORF">AWB82_00249</name>
</gene>
<dbReference type="Pfam" id="PF01400">
    <property type="entry name" value="Astacin"/>
    <property type="match status" value="1"/>
</dbReference>
<evidence type="ECO:0000313" key="3">
    <source>
        <dbReference type="EMBL" id="SAK40855.1"/>
    </source>
</evidence>
<comment type="caution">
    <text evidence="3">The sequence shown here is derived from an EMBL/GenBank/DDBJ whole genome shotgun (WGS) entry which is preliminary data.</text>
</comment>
<name>A0A157Z5Q9_9BURK</name>
<evidence type="ECO:0000259" key="2">
    <source>
        <dbReference type="Pfam" id="PF01400"/>
    </source>
</evidence>
<dbReference type="Gene3D" id="2.130.10.10">
    <property type="entry name" value="YVTN repeat-like/Quinoprotein amine dehydrogenase"/>
    <property type="match status" value="1"/>
</dbReference>
<dbReference type="AlphaFoldDB" id="A0A157Z5Q9"/>
<dbReference type="PROSITE" id="PS51257">
    <property type="entry name" value="PROKAR_LIPOPROTEIN"/>
    <property type="match status" value="1"/>
</dbReference>
<dbReference type="InterPro" id="IPR011048">
    <property type="entry name" value="Haem_d1_sf"/>
</dbReference>
<dbReference type="Proteomes" id="UP000054596">
    <property type="component" value="Unassembled WGS sequence"/>
</dbReference>
<dbReference type="SUPFAM" id="SSF55486">
    <property type="entry name" value="Metalloproteases ('zincins'), catalytic domain"/>
    <property type="match status" value="1"/>
</dbReference>
<dbReference type="InterPro" id="IPR015943">
    <property type="entry name" value="WD40/YVTN_repeat-like_dom_sf"/>
</dbReference>
<keyword evidence="4" id="KW-1185">Reference proteome</keyword>
<evidence type="ECO:0000256" key="1">
    <source>
        <dbReference type="SAM" id="SignalP"/>
    </source>
</evidence>
<sequence>MFRQLKIFFICCLAVLMVAGCGDGSGTSKEVRSTVQAASTYAGSLPEPVAKGYALSTNIWPTMPIPVCWMLDDEEFARTTQERAWTRSAVEETWVANSGAEFAGWNQCGPNPRVFGGLRIGLQEAPFDGAFTIGLGTETARWMPGMRLKFTFYDFVCINQRENCIKFNAVHEFGHALGFSHEQNRDDTPASCKQHPQGGDGDTKVGAWDLDSVMNYCNPISINSHIPYRLSAGDVAMVQKFYGKPRTRGTIYSLANWIAPVHIAVFDLATHTSKPVVDLSLENVYKSARQLIKSGDGTRLLVTLTRTDNLTDLITVDTASNTVINVARTDLPNNGATQIASSRDGSKYYAYNATSIRLHDARTGELIKEIKNPPYSGMPNFVREDPNDGDSLYVSYPIQRLRIYPNPICKLAQRGAANFIANKHNGVL</sequence>
<organism evidence="3 4">
    <name type="scientific">Caballeronia glebae</name>
    <dbReference type="NCBI Taxonomy" id="1777143"/>
    <lineage>
        <taxon>Bacteria</taxon>
        <taxon>Pseudomonadati</taxon>
        <taxon>Pseudomonadota</taxon>
        <taxon>Betaproteobacteria</taxon>
        <taxon>Burkholderiales</taxon>
        <taxon>Burkholderiaceae</taxon>
        <taxon>Caballeronia</taxon>
    </lineage>
</organism>
<keyword evidence="1" id="KW-0732">Signal</keyword>
<dbReference type="SUPFAM" id="SSF51004">
    <property type="entry name" value="C-terminal (heme d1) domain of cytochrome cd1-nitrite reductase"/>
    <property type="match status" value="1"/>
</dbReference>
<evidence type="ECO:0000313" key="4">
    <source>
        <dbReference type="Proteomes" id="UP000054596"/>
    </source>
</evidence>
<dbReference type="InterPro" id="IPR024079">
    <property type="entry name" value="MetalloPept_cat_dom_sf"/>
</dbReference>
<accession>A0A157Z5Q9</accession>
<dbReference type="InterPro" id="IPR001506">
    <property type="entry name" value="Peptidase_M12A"/>
</dbReference>
<feature type="domain" description="Peptidase M12A" evidence="2">
    <location>
        <begin position="162"/>
        <end position="188"/>
    </location>
</feature>
<dbReference type="STRING" id="1777143.AWB82_00249"/>